<dbReference type="Proteomes" id="UP001432027">
    <property type="component" value="Unassembled WGS sequence"/>
</dbReference>
<evidence type="ECO:0000313" key="2">
    <source>
        <dbReference type="EMBL" id="GMS84545.1"/>
    </source>
</evidence>
<accession>A0AAV5SNG6</accession>
<feature type="non-terminal residue" evidence="2">
    <location>
        <position position="1"/>
    </location>
</feature>
<protein>
    <submittedName>
        <fullName evidence="2">Uncharacterized protein</fullName>
    </submittedName>
</protein>
<dbReference type="EMBL" id="BTSX01000002">
    <property type="protein sequence ID" value="GMS84545.1"/>
    <property type="molecule type" value="Genomic_DNA"/>
</dbReference>
<feature type="non-terminal residue" evidence="2">
    <location>
        <position position="152"/>
    </location>
</feature>
<proteinExistence type="predicted"/>
<feature type="region of interest" description="Disordered" evidence="1">
    <location>
        <begin position="30"/>
        <end position="72"/>
    </location>
</feature>
<reference evidence="2" key="1">
    <citation type="submission" date="2023-10" db="EMBL/GenBank/DDBJ databases">
        <title>Genome assembly of Pristionchus species.</title>
        <authorList>
            <person name="Yoshida K."/>
            <person name="Sommer R.J."/>
        </authorList>
    </citation>
    <scope>NUCLEOTIDE SEQUENCE</scope>
    <source>
        <strain evidence="2">RS0144</strain>
    </source>
</reference>
<comment type="caution">
    <text evidence="2">The sequence shown here is derived from an EMBL/GenBank/DDBJ whole genome shotgun (WGS) entry which is preliminary data.</text>
</comment>
<dbReference type="AlphaFoldDB" id="A0AAV5SNG6"/>
<name>A0AAV5SNG6_9BILA</name>
<sequence>PLPSPLLSPSLSLLFWMSFSRHPRSPSMGIYSPVRNGGVNGGHSTIPHSHSTDVSVSSWPHPSPSTLNRSGMEYGRQSISNRAYPQPRGVRVMREEMEFERLTYGGEEEKEENHREYIQETDILGDDSSSGGEERRKDNGERREGRELRSNT</sequence>
<feature type="region of interest" description="Disordered" evidence="1">
    <location>
        <begin position="103"/>
        <end position="152"/>
    </location>
</feature>
<feature type="compositionally biased region" description="Basic and acidic residues" evidence="1">
    <location>
        <begin position="132"/>
        <end position="152"/>
    </location>
</feature>
<evidence type="ECO:0000313" key="3">
    <source>
        <dbReference type="Proteomes" id="UP001432027"/>
    </source>
</evidence>
<gene>
    <name evidence="2" type="ORF">PENTCL1PPCAC_6720</name>
</gene>
<feature type="compositionally biased region" description="Polar residues" evidence="1">
    <location>
        <begin position="42"/>
        <end position="53"/>
    </location>
</feature>
<keyword evidence="3" id="KW-1185">Reference proteome</keyword>
<organism evidence="2 3">
    <name type="scientific">Pristionchus entomophagus</name>
    <dbReference type="NCBI Taxonomy" id="358040"/>
    <lineage>
        <taxon>Eukaryota</taxon>
        <taxon>Metazoa</taxon>
        <taxon>Ecdysozoa</taxon>
        <taxon>Nematoda</taxon>
        <taxon>Chromadorea</taxon>
        <taxon>Rhabditida</taxon>
        <taxon>Rhabditina</taxon>
        <taxon>Diplogasteromorpha</taxon>
        <taxon>Diplogasteroidea</taxon>
        <taxon>Neodiplogasteridae</taxon>
        <taxon>Pristionchus</taxon>
    </lineage>
</organism>
<evidence type="ECO:0000256" key="1">
    <source>
        <dbReference type="SAM" id="MobiDB-lite"/>
    </source>
</evidence>